<sequence>MALMDMGGEYNYYGSEITCSYPGFAPRLFIYHKRYMNVYRNIRCLYYFRCTSHCHLCSFPPMYKQSSLVCAHVCVHALQYGTCL</sequence>
<dbReference type="Gramene" id="OB05G11590.1">
    <property type="protein sequence ID" value="OB05G11590.1"/>
    <property type="gene ID" value="OB05G11590"/>
</dbReference>
<proteinExistence type="predicted"/>
<dbReference type="AlphaFoldDB" id="J3M3I5"/>
<organism evidence="1">
    <name type="scientific">Oryza brachyantha</name>
    <name type="common">malo sina</name>
    <dbReference type="NCBI Taxonomy" id="4533"/>
    <lineage>
        <taxon>Eukaryota</taxon>
        <taxon>Viridiplantae</taxon>
        <taxon>Streptophyta</taxon>
        <taxon>Embryophyta</taxon>
        <taxon>Tracheophyta</taxon>
        <taxon>Spermatophyta</taxon>
        <taxon>Magnoliopsida</taxon>
        <taxon>Liliopsida</taxon>
        <taxon>Poales</taxon>
        <taxon>Poaceae</taxon>
        <taxon>BOP clade</taxon>
        <taxon>Oryzoideae</taxon>
        <taxon>Oryzeae</taxon>
        <taxon>Oryzinae</taxon>
        <taxon>Oryza</taxon>
    </lineage>
</organism>
<reference evidence="1" key="2">
    <citation type="submission" date="2013-04" db="UniProtKB">
        <authorList>
            <consortium name="EnsemblPlants"/>
        </authorList>
    </citation>
    <scope>IDENTIFICATION</scope>
</reference>
<dbReference type="Proteomes" id="UP000006038">
    <property type="component" value="Chromosome 5"/>
</dbReference>
<dbReference type="HOGENOM" id="CLU_2531095_0_0_1"/>
<evidence type="ECO:0000313" key="2">
    <source>
        <dbReference type="Proteomes" id="UP000006038"/>
    </source>
</evidence>
<dbReference type="EnsemblPlants" id="OB05G11590.1">
    <property type="protein sequence ID" value="OB05G11590.1"/>
    <property type="gene ID" value="OB05G11590"/>
</dbReference>
<accession>J3M3I5</accession>
<name>J3M3I5_ORYBR</name>
<evidence type="ECO:0000313" key="1">
    <source>
        <dbReference type="EnsemblPlants" id="OB05G11590.1"/>
    </source>
</evidence>
<keyword evidence="2" id="KW-1185">Reference proteome</keyword>
<reference evidence="1" key="1">
    <citation type="journal article" date="2013" name="Nat. Commun.">
        <title>Whole-genome sequencing of Oryza brachyantha reveals mechanisms underlying Oryza genome evolution.</title>
        <authorList>
            <person name="Chen J."/>
            <person name="Huang Q."/>
            <person name="Gao D."/>
            <person name="Wang J."/>
            <person name="Lang Y."/>
            <person name="Liu T."/>
            <person name="Li B."/>
            <person name="Bai Z."/>
            <person name="Luis Goicoechea J."/>
            <person name="Liang C."/>
            <person name="Chen C."/>
            <person name="Zhang W."/>
            <person name="Sun S."/>
            <person name="Liao Y."/>
            <person name="Zhang X."/>
            <person name="Yang L."/>
            <person name="Song C."/>
            <person name="Wang M."/>
            <person name="Shi J."/>
            <person name="Liu G."/>
            <person name="Liu J."/>
            <person name="Zhou H."/>
            <person name="Zhou W."/>
            <person name="Yu Q."/>
            <person name="An N."/>
            <person name="Chen Y."/>
            <person name="Cai Q."/>
            <person name="Wang B."/>
            <person name="Liu B."/>
            <person name="Min J."/>
            <person name="Huang Y."/>
            <person name="Wu H."/>
            <person name="Li Z."/>
            <person name="Zhang Y."/>
            <person name="Yin Y."/>
            <person name="Song W."/>
            <person name="Jiang J."/>
            <person name="Jackson S.A."/>
            <person name="Wing R.A."/>
            <person name="Wang J."/>
            <person name="Chen M."/>
        </authorList>
    </citation>
    <scope>NUCLEOTIDE SEQUENCE [LARGE SCALE GENOMIC DNA]</scope>
    <source>
        <strain evidence="1">cv. IRGC 101232</strain>
    </source>
</reference>
<protein>
    <submittedName>
        <fullName evidence="1">Uncharacterized protein</fullName>
    </submittedName>
</protein>